<dbReference type="InterPro" id="IPR011029">
    <property type="entry name" value="DEATH-like_dom_sf"/>
</dbReference>
<dbReference type="AlphaFoldDB" id="A0A7R9FQV3"/>
<keyword evidence="3" id="KW-1185">Reference proteome</keyword>
<dbReference type="GO" id="GO:0042981">
    <property type="term" value="P:regulation of apoptotic process"/>
    <property type="evidence" value="ECO:0007669"/>
    <property type="project" value="InterPro"/>
</dbReference>
<feature type="domain" description="CARD" evidence="1">
    <location>
        <begin position="3"/>
        <end position="95"/>
    </location>
</feature>
<dbReference type="EMBL" id="LR902997">
    <property type="protein sequence ID" value="CAD7251354.1"/>
    <property type="molecule type" value="Genomic_DNA"/>
</dbReference>
<accession>A0A7R9FQV3</accession>
<evidence type="ECO:0000259" key="1">
    <source>
        <dbReference type="PROSITE" id="PS50209"/>
    </source>
</evidence>
<protein>
    <recommendedName>
        <fullName evidence="1">CARD domain-containing protein</fullName>
    </recommendedName>
</protein>
<dbReference type="Gene3D" id="1.10.533.10">
    <property type="entry name" value="Death Domain, Fas"/>
    <property type="match status" value="1"/>
</dbReference>
<dbReference type="InterPro" id="IPR001315">
    <property type="entry name" value="CARD"/>
</dbReference>
<organism evidence="2">
    <name type="scientific">Darwinula stevensoni</name>
    <dbReference type="NCBI Taxonomy" id="69355"/>
    <lineage>
        <taxon>Eukaryota</taxon>
        <taxon>Metazoa</taxon>
        <taxon>Ecdysozoa</taxon>
        <taxon>Arthropoda</taxon>
        <taxon>Crustacea</taxon>
        <taxon>Oligostraca</taxon>
        <taxon>Ostracoda</taxon>
        <taxon>Podocopa</taxon>
        <taxon>Podocopida</taxon>
        <taxon>Darwinulocopina</taxon>
        <taxon>Darwinuloidea</taxon>
        <taxon>Darwinulidae</taxon>
        <taxon>Darwinula</taxon>
    </lineage>
</organism>
<reference evidence="2" key="1">
    <citation type="submission" date="2020-11" db="EMBL/GenBank/DDBJ databases">
        <authorList>
            <person name="Tran Van P."/>
        </authorList>
    </citation>
    <scope>NUCLEOTIDE SEQUENCE</scope>
</reference>
<sequence>MRRNMSSWDRIKQNRMKLRDVFNLDPNELRRRLSEKRVITDMEDQQIRRNHDLKEQYDELFRILSSKNTGKCVTKFYEALTDMDRDDIIEFLQGTTGLPNGNRDAQSQESACVAHLSEETNNGSINSPMNRCHISTRDALTLQIVEKMKTAQVPLRRGVF</sequence>
<dbReference type="Pfam" id="PF00619">
    <property type="entry name" value="CARD"/>
    <property type="match status" value="1"/>
</dbReference>
<name>A0A7R9FQV3_9CRUS</name>
<dbReference type="SUPFAM" id="SSF47986">
    <property type="entry name" value="DEATH domain"/>
    <property type="match status" value="1"/>
</dbReference>
<dbReference type="Proteomes" id="UP000677054">
    <property type="component" value="Unassembled WGS sequence"/>
</dbReference>
<dbReference type="EMBL" id="CAJPEV010003480">
    <property type="protein sequence ID" value="CAG0899849.1"/>
    <property type="molecule type" value="Genomic_DNA"/>
</dbReference>
<proteinExistence type="predicted"/>
<dbReference type="PROSITE" id="PS50209">
    <property type="entry name" value="CARD"/>
    <property type="match status" value="1"/>
</dbReference>
<evidence type="ECO:0000313" key="2">
    <source>
        <dbReference type="EMBL" id="CAD7251354.1"/>
    </source>
</evidence>
<evidence type="ECO:0000313" key="3">
    <source>
        <dbReference type="Proteomes" id="UP000677054"/>
    </source>
</evidence>
<gene>
    <name evidence="2" type="ORF">DSTB1V02_LOCUS11121</name>
</gene>
<dbReference type="CDD" id="cd01671">
    <property type="entry name" value="CARD"/>
    <property type="match status" value="1"/>
</dbReference>